<dbReference type="CDD" id="cd02651">
    <property type="entry name" value="nuc_hydro_IU_UC_XIUA"/>
    <property type="match status" value="1"/>
</dbReference>
<dbReference type="PROSITE" id="PS51257">
    <property type="entry name" value="PROKAR_LIPOPROTEIN"/>
    <property type="match status" value="1"/>
</dbReference>
<dbReference type="SUPFAM" id="SSF53590">
    <property type="entry name" value="Nucleoside hydrolase"/>
    <property type="match status" value="1"/>
</dbReference>
<evidence type="ECO:0000256" key="1">
    <source>
        <dbReference type="ARBA" id="ARBA00022801"/>
    </source>
</evidence>
<dbReference type="InterPro" id="IPR036452">
    <property type="entry name" value="Ribo_hydro-like"/>
</dbReference>
<keyword evidence="5" id="KW-1185">Reference proteome</keyword>
<protein>
    <submittedName>
        <fullName evidence="4">Purine nucleosidase</fullName>
    </submittedName>
</protein>
<proteinExistence type="predicted"/>
<sequence>MRAGPVTGPPFSLVIACGGRVGGFAPLRCAHSPQDIFPKKEPMQHWFGFGWDMDFGGQRRQGRRQSRSDKMQKHRIIIDTDPGQDDAVAILLALASPEEIEVLGITAVAGNVPLALTELNARKICELAGRPDIKVFAGCDRPLGRDLVTAEHVHGKTGLDGPVLPDPEMPLQTAHAVDFIIDTIRAEPAGSVTLCPLGPLTNIALAFEKAPDIVTRLREIVLMGGAYFEVGNITPAAEFNIYVDPQAARIVFGSGVKLTVMPLDVTHKALVTQARNDAFRALNTRVGEAVAQMTEFFERYDKEKYGSLGAPLHDPCVTAYLIRPDLFTGRHINVEIETRSELTLGMTVADWWRVSDRKPNAMFMGGVDADGFFALLTERLALL</sequence>
<evidence type="ECO:0000256" key="2">
    <source>
        <dbReference type="ARBA" id="ARBA00023295"/>
    </source>
</evidence>
<organism evidence="4 5">
    <name type="scientific">Thalassovita litoralis</name>
    <dbReference type="NCBI Taxonomy" id="1010611"/>
    <lineage>
        <taxon>Bacteria</taxon>
        <taxon>Pseudomonadati</taxon>
        <taxon>Pseudomonadota</taxon>
        <taxon>Alphaproteobacteria</taxon>
        <taxon>Rhodobacterales</taxon>
        <taxon>Roseobacteraceae</taxon>
        <taxon>Thalassovita</taxon>
    </lineage>
</organism>
<name>A0A521FG28_9RHOB</name>
<dbReference type="InterPro" id="IPR023186">
    <property type="entry name" value="IUNH"/>
</dbReference>
<dbReference type="PANTHER" id="PTHR12304">
    <property type="entry name" value="INOSINE-URIDINE PREFERRING NUCLEOSIDE HYDROLASE"/>
    <property type="match status" value="1"/>
</dbReference>
<keyword evidence="2" id="KW-0326">Glycosidase</keyword>
<evidence type="ECO:0000313" key="5">
    <source>
        <dbReference type="Proteomes" id="UP000316030"/>
    </source>
</evidence>
<evidence type="ECO:0000313" key="4">
    <source>
        <dbReference type="EMBL" id="SMO95065.1"/>
    </source>
</evidence>
<dbReference type="EMBL" id="FXTO01000029">
    <property type="protein sequence ID" value="SMO95065.1"/>
    <property type="molecule type" value="Genomic_DNA"/>
</dbReference>
<dbReference type="InterPro" id="IPR001910">
    <property type="entry name" value="Inosine/uridine_hydrolase_dom"/>
</dbReference>
<accession>A0A521FG28</accession>
<dbReference type="Gene3D" id="3.90.245.10">
    <property type="entry name" value="Ribonucleoside hydrolase-like"/>
    <property type="match status" value="1"/>
</dbReference>
<dbReference type="AlphaFoldDB" id="A0A521FG28"/>
<dbReference type="InterPro" id="IPR015910">
    <property type="entry name" value="I/U_nuclsd_hydro_CS"/>
</dbReference>
<dbReference type="GO" id="GO:0006152">
    <property type="term" value="P:purine nucleoside catabolic process"/>
    <property type="evidence" value="ECO:0007669"/>
    <property type="project" value="TreeGrafter"/>
</dbReference>
<dbReference type="GO" id="GO:0008477">
    <property type="term" value="F:purine nucleosidase activity"/>
    <property type="evidence" value="ECO:0007669"/>
    <property type="project" value="TreeGrafter"/>
</dbReference>
<dbReference type="Proteomes" id="UP000316030">
    <property type="component" value="Unassembled WGS sequence"/>
</dbReference>
<dbReference type="PANTHER" id="PTHR12304:SF4">
    <property type="entry name" value="URIDINE NUCLEOSIDASE"/>
    <property type="match status" value="1"/>
</dbReference>
<feature type="domain" description="Inosine/uridine-preferring nucleoside hydrolase" evidence="3">
    <location>
        <begin position="76"/>
        <end position="373"/>
    </location>
</feature>
<keyword evidence="1" id="KW-0378">Hydrolase</keyword>
<reference evidence="4 5" key="1">
    <citation type="submission" date="2017-05" db="EMBL/GenBank/DDBJ databases">
        <authorList>
            <person name="Varghese N."/>
            <person name="Submissions S."/>
        </authorList>
    </citation>
    <scope>NUCLEOTIDE SEQUENCE [LARGE SCALE GENOMIC DNA]</scope>
    <source>
        <strain evidence="4 5">DSM 29506</strain>
    </source>
</reference>
<gene>
    <name evidence="4" type="ORF">SAMN06265173_12914</name>
</gene>
<evidence type="ECO:0000259" key="3">
    <source>
        <dbReference type="Pfam" id="PF01156"/>
    </source>
</evidence>
<dbReference type="PROSITE" id="PS01247">
    <property type="entry name" value="IUNH"/>
    <property type="match status" value="1"/>
</dbReference>
<dbReference type="GO" id="GO:0045437">
    <property type="term" value="F:uridine nucleosidase activity"/>
    <property type="evidence" value="ECO:0007669"/>
    <property type="project" value="UniProtKB-ARBA"/>
</dbReference>
<dbReference type="GO" id="GO:0005829">
    <property type="term" value="C:cytosol"/>
    <property type="evidence" value="ECO:0007669"/>
    <property type="project" value="TreeGrafter"/>
</dbReference>
<dbReference type="Pfam" id="PF01156">
    <property type="entry name" value="IU_nuc_hydro"/>
    <property type="match status" value="1"/>
</dbReference>